<dbReference type="GO" id="GO:0005858">
    <property type="term" value="C:axonemal dynein complex"/>
    <property type="evidence" value="ECO:0007669"/>
    <property type="project" value="EnsemblMetazoa"/>
</dbReference>
<keyword evidence="8" id="KW-0966">Cell projection</keyword>
<reference evidence="14 15" key="1">
    <citation type="journal article" date="2007" name="Nature">
        <title>Evolution of genes and genomes on the Drosophila phylogeny.</title>
        <authorList>
            <consortium name="Drosophila 12 Genomes Consortium"/>
            <person name="Clark A.G."/>
            <person name="Eisen M.B."/>
            <person name="Smith D.R."/>
            <person name="Bergman C.M."/>
            <person name="Oliver B."/>
            <person name="Markow T.A."/>
            <person name="Kaufman T.C."/>
            <person name="Kellis M."/>
            <person name="Gelbart W."/>
            <person name="Iyer V.N."/>
            <person name="Pollard D.A."/>
            <person name="Sackton T.B."/>
            <person name="Larracuente A.M."/>
            <person name="Singh N.D."/>
            <person name="Abad J.P."/>
            <person name="Abt D.N."/>
            <person name="Adryan B."/>
            <person name="Aguade M."/>
            <person name="Akashi H."/>
            <person name="Anderson W.W."/>
            <person name="Aquadro C.F."/>
            <person name="Ardell D.H."/>
            <person name="Arguello R."/>
            <person name="Artieri C.G."/>
            <person name="Barbash D.A."/>
            <person name="Barker D."/>
            <person name="Barsanti P."/>
            <person name="Batterham P."/>
            <person name="Batzoglou S."/>
            <person name="Begun D."/>
            <person name="Bhutkar A."/>
            <person name="Blanco E."/>
            <person name="Bosak S.A."/>
            <person name="Bradley R.K."/>
            <person name="Brand A.D."/>
            <person name="Brent M.R."/>
            <person name="Brooks A.N."/>
            <person name="Brown R.H."/>
            <person name="Butlin R.K."/>
            <person name="Caggese C."/>
            <person name="Calvi B.R."/>
            <person name="Bernardo de Carvalho A."/>
            <person name="Caspi A."/>
            <person name="Castrezana S."/>
            <person name="Celniker S.E."/>
            <person name="Chang J.L."/>
            <person name="Chapple C."/>
            <person name="Chatterji S."/>
            <person name="Chinwalla A."/>
            <person name="Civetta A."/>
            <person name="Clifton S.W."/>
            <person name="Comeron J.M."/>
            <person name="Costello J.C."/>
            <person name="Coyne J.A."/>
            <person name="Daub J."/>
            <person name="David R.G."/>
            <person name="Delcher A.L."/>
            <person name="Delehaunty K."/>
            <person name="Do C.B."/>
            <person name="Ebling H."/>
            <person name="Edwards K."/>
            <person name="Eickbush T."/>
            <person name="Evans J.D."/>
            <person name="Filipski A."/>
            <person name="Findeiss S."/>
            <person name="Freyhult E."/>
            <person name="Fulton L."/>
            <person name="Fulton R."/>
            <person name="Garcia A.C."/>
            <person name="Gardiner A."/>
            <person name="Garfield D.A."/>
            <person name="Garvin B.E."/>
            <person name="Gibson G."/>
            <person name="Gilbert D."/>
            <person name="Gnerre S."/>
            <person name="Godfrey J."/>
            <person name="Good R."/>
            <person name="Gotea V."/>
            <person name="Gravely B."/>
            <person name="Greenberg A.J."/>
            <person name="Griffiths-Jones S."/>
            <person name="Gross S."/>
            <person name="Guigo R."/>
            <person name="Gustafson E.A."/>
            <person name="Haerty W."/>
            <person name="Hahn M.W."/>
            <person name="Halligan D.L."/>
            <person name="Halpern A.L."/>
            <person name="Halter G.M."/>
            <person name="Han M.V."/>
            <person name="Heger A."/>
            <person name="Hillier L."/>
            <person name="Hinrichs A.S."/>
            <person name="Holmes I."/>
            <person name="Hoskins R.A."/>
            <person name="Hubisz M.J."/>
            <person name="Hultmark D."/>
            <person name="Huntley M.A."/>
            <person name="Jaffe D.B."/>
            <person name="Jagadeeshan S."/>
            <person name="Jeck W.R."/>
            <person name="Johnson J."/>
            <person name="Jones C.D."/>
            <person name="Jordan W.C."/>
            <person name="Karpen G.H."/>
            <person name="Kataoka E."/>
            <person name="Keightley P.D."/>
            <person name="Kheradpour P."/>
            <person name="Kirkness E.F."/>
            <person name="Koerich L.B."/>
            <person name="Kristiansen K."/>
            <person name="Kudrna D."/>
            <person name="Kulathinal R.J."/>
            <person name="Kumar S."/>
            <person name="Kwok R."/>
            <person name="Lander E."/>
            <person name="Langley C.H."/>
            <person name="Lapoint R."/>
            <person name="Lazzaro B.P."/>
            <person name="Lee S.J."/>
            <person name="Levesque L."/>
            <person name="Li R."/>
            <person name="Lin C.F."/>
            <person name="Lin M.F."/>
            <person name="Lindblad-Toh K."/>
            <person name="Llopart A."/>
            <person name="Long M."/>
            <person name="Low L."/>
            <person name="Lozovsky E."/>
            <person name="Lu J."/>
            <person name="Luo M."/>
            <person name="Machado C.A."/>
            <person name="Makalowski W."/>
            <person name="Marzo M."/>
            <person name="Matsuda M."/>
            <person name="Matzkin L."/>
            <person name="McAllister B."/>
            <person name="McBride C.S."/>
            <person name="McKernan B."/>
            <person name="McKernan K."/>
            <person name="Mendez-Lago M."/>
            <person name="Minx P."/>
            <person name="Mollenhauer M.U."/>
            <person name="Montooth K."/>
            <person name="Mount S.M."/>
            <person name="Mu X."/>
            <person name="Myers E."/>
            <person name="Negre B."/>
            <person name="Newfeld S."/>
            <person name="Nielsen R."/>
            <person name="Noor M.A."/>
            <person name="O'Grady P."/>
            <person name="Pachter L."/>
            <person name="Papaceit M."/>
            <person name="Parisi M.J."/>
            <person name="Parisi M."/>
            <person name="Parts L."/>
            <person name="Pedersen J.S."/>
            <person name="Pesole G."/>
            <person name="Phillippy A.M."/>
            <person name="Ponting C.P."/>
            <person name="Pop M."/>
            <person name="Porcelli D."/>
            <person name="Powell J.R."/>
            <person name="Prohaska S."/>
            <person name="Pruitt K."/>
            <person name="Puig M."/>
            <person name="Quesneville H."/>
            <person name="Ram K.R."/>
            <person name="Rand D."/>
            <person name="Rasmussen M.D."/>
            <person name="Reed L.K."/>
            <person name="Reenan R."/>
            <person name="Reily A."/>
            <person name="Remington K.A."/>
            <person name="Rieger T.T."/>
            <person name="Ritchie M.G."/>
            <person name="Robin C."/>
            <person name="Rogers Y.H."/>
            <person name="Rohde C."/>
            <person name="Rozas J."/>
            <person name="Rubenfield M.J."/>
            <person name="Ruiz A."/>
            <person name="Russo S."/>
            <person name="Salzberg S.L."/>
            <person name="Sanchez-Gracia A."/>
            <person name="Saranga D.J."/>
            <person name="Sato H."/>
            <person name="Schaeffer S.W."/>
            <person name="Schatz M.C."/>
            <person name="Schlenke T."/>
            <person name="Schwartz R."/>
            <person name="Segarra C."/>
            <person name="Singh R.S."/>
            <person name="Sirot L."/>
            <person name="Sirota M."/>
            <person name="Sisneros N.B."/>
            <person name="Smith C.D."/>
            <person name="Smith T.F."/>
            <person name="Spieth J."/>
            <person name="Stage D.E."/>
            <person name="Stark A."/>
            <person name="Stephan W."/>
            <person name="Strausberg R.L."/>
            <person name="Strempel S."/>
            <person name="Sturgill D."/>
            <person name="Sutton G."/>
            <person name="Sutton G.G."/>
            <person name="Tao W."/>
            <person name="Teichmann S."/>
            <person name="Tobari Y.N."/>
            <person name="Tomimura Y."/>
            <person name="Tsolas J.M."/>
            <person name="Valente V.L."/>
            <person name="Venter E."/>
            <person name="Venter J.C."/>
            <person name="Vicario S."/>
            <person name="Vieira F.G."/>
            <person name="Vilella A.J."/>
            <person name="Villasante A."/>
            <person name="Walenz B."/>
            <person name="Wang J."/>
            <person name="Wasserman M."/>
            <person name="Watts T."/>
            <person name="Wilson D."/>
            <person name="Wilson R.K."/>
            <person name="Wing R.A."/>
            <person name="Wolfner M.F."/>
            <person name="Wong A."/>
            <person name="Wong G.K."/>
            <person name="Wu C.I."/>
            <person name="Wu G."/>
            <person name="Yamamoto D."/>
            <person name="Yang H.P."/>
            <person name="Yang S.P."/>
            <person name="Yorke J.A."/>
            <person name="Yoshida K."/>
            <person name="Zdobnov E."/>
            <person name="Zhang P."/>
            <person name="Zhang Y."/>
            <person name="Zimin A.V."/>
            <person name="Baldwin J."/>
            <person name="Abdouelleil A."/>
            <person name="Abdulkadir J."/>
            <person name="Abebe A."/>
            <person name="Abera B."/>
            <person name="Abreu J."/>
            <person name="Acer S.C."/>
            <person name="Aftuck L."/>
            <person name="Alexander A."/>
            <person name="An P."/>
            <person name="Anderson E."/>
            <person name="Anderson S."/>
            <person name="Arachi H."/>
            <person name="Azer M."/>
            <person name="Bachantsang P."/>
            <person name="Barry A."/>
            <person name="Bayul T."/>
            <person name="Berlin A."/>
            <person name="Bessette D."/>
            <person name="Bloom T."/>
            <person name="Blye J."/>
            <person name="Boguslavskiy L."/>
            <person name="Bonnet C."/>
            <person name="Boukhgalter B."/>
            <person name="Bourzgui I."/>
            <person name="Brown A."/>
            <person name="Cahill P."/>
            <person name="Channer S."/>
            <person name="Cheshatsang Y."/>
            <person name="Chuda L."/>
            <person name="Citroen M."/>
            <person name="Collymore A."/>
            <person name="Cooke P."/>
            <person name="Costello M."/>
            <person name="D'Aco K."/>
            <person name="Daza R."/>
            <person name="De Haan G."/>
            <person name="DeGray S."/>
            <person name="DeMaso C."/>
            <person name="Dhargay N."/>
            <person name="Dooley K."/>
            <person name="Dooley E."/>
            <person name="Doricent M."/>
            <person name="Dorje P."/>
            <person name="Dorjee K."/>
            <person name="Dupes A."/>
            <person name="Elong R."/>
            <person name="Falk J."/>
            <person name="Farina A."/>
            <person name="Faro S."/>
            <person name="Ferguson D."/>
            <person name="Fisher S."/>
            <person name="Foley C.D."/>
            <person name="Franke A."/>
            <person name="Friedrich D."/>
            <person name="Gadbois L."/>
            <person name="Gearin G."/>
            <person name="Gearin C.R."/>
            <person name="Giannoukos G."/>
            <person name="Goode T."/>
            <person name="Graham J."/>
            <person name="Grandbois E."/>
            <person name="Grewal S."/>
            <person name="Gyaltsen K."/>
            <person name="Hafez N."/>
            <person name="Hagos B."/>
            <person name="Hall J."/>
            <person name="Henson C."/>
            <person name="Hollinger A."/>
            <person name="Honan T."/>
            <person name="Huard M.D."/>
            <person name="Hughes L."/>
            <person name="Hurhula B."/>
            <person name="Husby M.E."/>
            <person name="Kamat A."/>
            <person name="Kanga B."/>
            <person name="Kashin S."/>
            <person name="Khazanovich D."/>
            <person name="Kisner P."/>
            <person name="Lance K."/>
            <person name="Lara M."/>
            <person name="Lee W."/>
            <person name="Lennon N."/>
            <person name="Letendre F."/>
            <person name="LeVine R."/>
            <person name="Lipovsky A."/>
            <person name="Liu X."/>
            <person name="Liu J."/>
            <person name="Liu S."/>
            <person name="Lokyitsang T."/>
            <person name="Lokyitsang Y."/>
            <person name="Lubonja R."/>
            <person name="Lui A."/>
            <person name="MacDonald P."/>
            <person name="Magnisalis V."/>
            <person name="Maru K."/>
            <person name="Matthews C."/>
            <person name="McCusker W."/>
            <person name="McDonough S."/>
            <person name="Mehta T."/>
            <person name="Meldrim J."/>
            <person name="Meneus L."/>
            <person name="Mihai O."/>
            <person name="Mihalev A."/>
            <person name="Mihova T."/>
            <person name="Mittelman R."/>
            <person name="Mlenga V."/>
            <person name="Montmayeur A."/>
            <person name="Mulrain L."/>
            <person name="Navidi A."/>
            <person name="Naylor J."/>
            <person name="Negash T."/>
            <person name="Nguyen T."/>
            <person name="Nguyen N."/>
            <person name="Nicol R."/>
            <person name="Norbu C."/>
            <person name="Norbu N."/>
            <person name="Novod N."/>
            <person name="O'Neill B."/>
            <person name="Osman S."/>
            <person name="Markiewicz E."/>
            <person name="Oyono O.L."/>
            <person name="Patti C."/>
            <person name="Phunkhang P."/>
            <person name="Pierre F."/>
            <person name="Priest M."/>
            <person name="Raghuraman S."/>
            <person name="Rege F."/>
            <person name="Reyes R."/>
            <person name="Rise C."/>
            <person name="Rogov P."/>
            <person name="Ross K."/>
            <person name="Ryan E."/>
            <person name="Settipalli S."/>
            <person name="Shea T."/>
            <person name="Sherpa N."/>
            <person name="Shi L."/>
            <person name="Shih D."/>
            <person name="Sparrow T."/>
            <person name="Spaulding J."/>
            <person name="Stalker J."/>
            <person name="Stange-Thomann N."/>
            <person name="Stavropoulos S."/>
            <person name="Stone C."/>
            <person name="Strader C."/>
            <person name="Tesfaye S."/>
            <person name="Thomson T."/>
            <person name="Thoulutsang Y."/>
            <person name="Thoulutsang D."/>
            <person name="Topham K."/>
            <person name="Topping I."/>
            <person name="Tsamla T."/>
            <person name="Vassiliev H."/>
            <person name="Vo A."/>
            <person name="Wangchuk T."/>
            <person name="Wangdi T."/>
            <person name="Weiand M."/>
            <person name="Wilkinson J."/>
            <person name="Wilson A."/>
            <person name="Yadav S."/>
            <person name="Young G."/>
            <person name="Yu Q."/>
            <person name="Zembek L."/>
            <person name="Zhong D."/>
            <person name="Zimmer A."/>
            <person name="Zwirko Z."/>
            <person name="Jaffe D.B."/>
            <person name="Alvarez P."/>
            <person name="Brockman W."/>
            <person name="Butler J."/>
            <person name="Chin C."/>
            <person name="Gnerre S."/>
            <person name="Grabherr M."/>
            <person name="Kleber M."/>
            <person name="Mauceli E."/>
            <person name="MacCallum I."/>
        </authorList>
    </citation>
    <scope>NUCLEOTIDE SEQUENCE [LARGE SCALE GENOMIC DNA]</scope>
    <source>
        <strain evidence="15">Tucson 15287-2541.00</strain>
    </source>
</reference>
<dbReference type="PhylomeDB" id="B4J2A8"/>
<evidence type="ECO:0000256" key="6">
    <source>
        <dbReference type="ARBA" id="ARBA00023069"/>
    </source>
</evidence>
<dbReference type="GO" id="GO:0045504">
    <property type="term" value="F:dynein heavy chain binding"/>
    <property type="evidence" value="ECO:0007669"/>
    <property type="project" value="TreeGrafter"/>
</dbReference>
<feature type="repeat" description="WD" evidence="12">
    <location>
        <begin position="592"/>
        <end position="624"/>
    </location>
</feature>
<dbReference type="SUPFAM" id="SSF50978">
    <property type="entry name" value="WD40 repeat-like"/>
    <property type="match status" value="1"/>
</dbReference>
<evidence type="ECO:0000256" key="1">
    <source>
        <dbReference type="ARBA" id="ARBA00004611"/>
    </source>
</evidence>
<evidence type="ECO:0000256" key="2">
    <source>
        <dbReference type="ARBA" id="ARBA00022490"/>
    </source>
</evidence>
<dbReference type="InterPro" id="IPR015943">
    <property type="entry name" value="WD40/YVTN_repeat-like_dom_sf"/>
</dbReference>
<organism evidence="15">
    <name type="scientific">Drosophila grimshawi</name>
    <name type="common">Hawaiian fruit fly</name>
    <name type="synonym">Idiomyia grimshawi</name>
    <dbReference type="NCBI Taxonomy" id="7222"/>
    <lineage>
        <taxon>Eukaryota</taxon>
        <taxon>Metazoa</taxon>
        <taxon>Ecdysozoa</taxon>
        <taxon>Arthropoda</taxon>
        <taxon>Hexapoda</taxon>
        <taxon>Insecta</taxon>
        <taxon>Pterygota</taxon>
        <taxon>Neoptera</taxon>
        <taxon>Endopterygota</taxon>
        <taxon>Diptera</taxon>
        <taxon>Brachycera</taxon>
        <taxon>Muscomorpha</taxon>
        <taxon>Ephydroidea</taxon>
        <taxon>Drosophilidae</taxon>
        <taxon>Drosophila</taxon>
        <taxon>Hawaiian Drosophila</taxon>
    </lineage>
</organism>
<feature type="region of interest" description="Disordered" evidence="13">
    <location>
        <begin position="275"/>
        <end position="297"/>
    </location>
</feature>
<evidence type="ECO:0000256" key="8">
    <source>
        <dbReference type="ARBA" id="ARBA00023273"/>
    </source>
</evidence>
<dbReference type="KEGG" id="dgr:6556839"/>
<evidence type="ECO:0000313" key="15">
    <source>
        <dbReference type="Proteomes" id="UP000001070"/>
    </source>
</evidence>
<evidence type="ECO:0000256" key="4">
    <source>
        <dbReference type="ARBA" id="ARBA00022737"/>
    </source>
</evidence>
<protein>
    <recommendedName>
        <fullName evidence="10">Dynein axonemal intermediate chain 4</fullName>
    </recommendedName>
    <alternativeName>
        <fullName evidence="11">WD repeat-containing protein 78</fullName>
    </alternativeName>
</protein>
<keyword evidence="3 12" id="KW-0853">WD repeat</keyword>
<proteinExistence type="predicted"/>
<keyword evidence="4" id="KW-0677">Repeat</keyword>
<accession>B4J2A8</accession>
<name>B4J2A8_DROGR</name>
<dbReference type="OrthoDB" id="10259804at2759"/>
<dbReference type="AlphaFoldDB" id="B4J2A8"/>
<dbReference type="OMA" id="VFVWSIK"/>
<dbReference type="PANTHER" id="PTHR12442">
    <property type="entry name" value="DYNEIN INTERMEDIATE CHAIN"/>
    <property type="match status" value="1"/>
</dbReference>
<keyword evidence="7" id="KW-0206">Cytoskeleton</keyword>
<dbReference type="Pfam" id="PF00400">
    <property type="entry name" value="WD40"/>
    <property type="match status" value="1"/>
</dbReference>
<dbReference type="GO" id="GO:0120293">
    <property type="term" value="C:dynein axonemal particle"/>
    <property type="evidence" value="ECO:0007669"/>
    <property type="project" value="UniProtKB-SubCell"/>
</dbReference>
<dbReference type="HOGENOM" id="CLU_015820_1_0_1"/>
<keyword evidence="15" id="KW-1185">Reference proteome</keyword>
<keyword evidence="6" id="KW-0969">Cilium</keyword>
<keyword evidence="5" id="KW-0282">Flagellum</keyword>
<evidence type="ECO:0000256" key="3">
    <source>
        <dbReference type="ARBA" id="ARBA00022574"/>
    </source>
</evidence>
<sequence length="760" mass="86344">MEPTSSMRKDSDAERKSIQKKSVAVALDLLEESTAVKEKPRTSTHYYGQEIDTEIQHRMQFRVLETIDEQEVDLTPNCIPDLPQKEKFFRLNLQLANEISNLPDFHTRNSSIRSKTRSSMRGGIGGNKQSIDEIINGITYETITFEPATVQKVEEVHIPVPYKKSFVKVTLRKSIFVVLHSQVSNTVAKGTSQGDVVEADNKLYEYLTVGKGKVRRRADNDAQTNLVLTNTRAMNTIVVDYATVGSYVSNFEMYDTMQGVGQKPNVQLTMHSLTKPADEAPTPRMSDGGTSAMDDDEAKERGKLRSMILELFRKPEFIQATRIIGRTLSSNQFDHGMQRFRNFNEVHRCSLTVQYKYSMKLLFRLIPAPSREERKAVSDISFCTSNSDILAIGYGLFSFSSQQVPVTGEVYVWSIKNPGEPERTYYYNQPVTAVCFSPYLPTLIAIGLYDGSVEVRNVADITNMPIAVSQRSSSPSCAPVIAIRWLKQEQKDSNEIDPFLCLLQDGSVTRFRIGKSPYLLRFTQMTLERIEGQPEGIRVPIATTTTVAANRHPQGLYITIHPVQKDIYYILTDEGCIHKCSINYQHQYLEVLKCHDGGVNVMEFSPWSPKLFLTCGNDWYVRIWVDGITRPLIELLDDFQPIHWAKWSYTHSTVIITVNRSACSIWDLRRNILKPMGKQTTDSSFNTIAQFSNSGTVLVVGNERGNTLFQAINDMPFSPHFQYDEMEKAIYRAIGNDQELFIELKSIGFFGYPNKKKHED</sequence>
<evidence type="ECO:0000313" key="14">
    <source>
        <dbReference type="EMBL" id="EDV95967.1"/>
    </source>
</evidence>
<dbReference type="Gene3D" id="2.130.10.10">
    <property type="entry name" value="YVTN repeat-like/Quinoprotein amine dehydrogenase"/>
    <property type="match status" value="2"/>
</dbReference>
<comment type="subcellular location">
    <subcellularLocation>
        <location evidence="1">Cytoplasm</location>
        <location evidence="1">Cytoskeleton</location>
        <location evidence="1">Flagellum axoneme</location>
    </subcellularLocation>
    <subcellularLocation>
        <location evidence="9">Dynein axonemal particle</location>
    </subcellularLocation>
</comment>
<evidence type="ECO:0000256" key="12">
    <source>
        <dbReference type="PROSITE-ProRule" id="PRU00221"/>
    </source>
</evidence>
<dbReference type="EMBL" id="CH916366">
    <property type="protein sequence ID" value="EDV95967.1"/>
    <property type="molecule type" value="Genomic_DNA"/>
</dbReference>
<dbReference type="GO" id="GO:0003341">
    <property type="term" value="P:cilium movement"/>
    <property type="evidence" value="ECO:0007669"/>
    <property type="project" value="EnsemblMetazoa"/>
</dbReference>
<dbReference type="InterPro" id="IPR036322">
    <property type="entry name" value="WD40_repeat_dom_sf"/>
</dbReference>
<dbReference type="SMR" id="B4J2A8"/>
<evidence type="ECO:0000256" key="9">
    <source>
        <dbReference type="ARBA" id="ARBA00024190"/>
    </source>
</evidence>
<dbReference type="FunCoup" id="B4J2A8">
    <property type="interactions" value="14"/>
</dbReference>
<dbReference type="SMART" id="SM00320">
    <property type="entry name" value="WD40"/>
    <property type="match status" value="3"/>
</dbReference>
<evidence type="ECO:0000256" key="5">
    <source>
        <dbReference type="ARBA" id="ARBA00022846"/>
    </source>
</evidence>
<evidence type="ECO:0000256" key="13">
    <source>
        <dbReference type="SAM" id="MobiDB-lite"/>
    </source>
</evidence>
<dbReference type="InParanoid" id="B4J2A8"/>
<evidence type="ECO:0000256" key="10">
    <source>
        <dbReference type="ARBA" id="ARBA00040002"/>
    </source>
</evidence>
<keyword evidence="2" id="KW-0963">Cytoplasm</keyword>
<dbReference type="PROSITE" id="PS50082">
    <property type="entry name" value="WD_REPEATS_2"/>
    <property type="match status" value="1"/>
</dbReference>
<dbReference type="STRING" id="7222.B4J2A8"/>
<dbReference type="Proteomes" id="UP000001070">
    <property type="component" value="Unassembled WGS sequence"/>
</dbReference>
<dbReference type="InterPro" id="IPR001680">
    <property type="entry name" value="WD40_rpt"/>
</dbReference>
<dbReference type="PANTHER" id="PTHR12442:SF12">
    <property type="entry name" value="DYNEIN AXONEMAL INTERMEDIATE CHAIN 4"/>
    <property type="match status" value="1"/>
</dbReference>
<dbReference type="GO" id="GO:0045503">
    <property type="term" value="F:dynein light chain binding"/>
    <property type="evidence" value="ECO:0007669"/>
    <property type="project" value="TreeGrafter"/>
</dbReference>
<gene>
    <name evidence="14" type="primary">Dgri\GH15995</name>
    <name evidence="14" type="ORF">Dgri_GH15995</name>
</gene>
<evidence type="ECO:0000256" key="7">
    <source>
        <dbReference type="ARBA" id="ARBA00023212"/>
    </source>
</evidence>
<dbReference type="eggNOG" id="KOG1587">
    <property type="taxonomic scope" value="Eukaryota"/>
</dbReference>
<dbReference type="GO" id="GO:0007283">
    <property type="term" value="P:spermatogenesis"/>
    <property type="evidence" value="ECO:0007669"/>
    <property type="project" value="EnsemblMetazoa"/>
</dbReference>
<dbReference type="InterPro" id="IPR050687">
    <property type="entry name" value="Dynein_IC"/>
</dbReference>
<evidence type="ECO:0000256" key="11">
    <source>
        <dbReference type="ARBA" id="ARBA00041557"/>
    </source>
</evidence>